<evidence type="ECO:0000256" key="1">
    <source>
        <dbReference type="ARBA" id="ARBA00004651"/>
    </source>
</evidence>
<feature type="domain" description="Cardiolipin synthase N-terminal" evidence="7">
    <location>
        <begin position="24"/>
        <end position="68"/>
    </location>
</feature>
<keyword evidence="4 6" id="KW-1133">Transmembrane helix</keyword>
<proteinExistence type="predicted"/>
<dbReference type="Proteomes" id="UP001501536">
    <property type="component" value="Unassembled WGS sequence"/>
</dbReference>
<feature type="transmembrane region" description="Helical" evidence="6">
    <location>
        <begin position="12"/>
        <end position="35"/>
    </location>
</feature>
<keyword evidence="2" id="KW-1003">Cell membrane</keyword>
<dbReference type="RefSeq" id="WP_344884298.1">
    <property type="nucleotide sequence ID" value="NZ_BAABCJ010000005.1"/>
</dbReference>
<evidence type="ECO:0000313" key="9">
    <source>
        <dbReference type="Proteomes" id="UP001501536"/>
    </source>
</evidence>
<gene>
    <name evidence="8" type="ORF">GCM10022377_21860</name>
</gene>
<dbReference type="InterPro" id="IPR027379">
    <property type="entry name" value="CLS_N"/>
</dbReference>
<feature type="transmembrane region" description="Helical" evidence="6">
    <location>
        <begin position="47"/>
        <end position="68"/>
    </location>
</feature>
<keyword evidence="5 6" id="KW-0472">Membrane</keyword>
<evidence type="ECO:0000256" key="3">
    <source>
        <dbReference type="ARBA" id="ARBA00022692"/>
    </source>
</evidence>
<evidence type="ECO:0000256" key="5">
    <source>
        <dbReference type="ARBA" id="ARBA00023136"/>
    </source>
</evidence>
<keyword evidence="9" id="KW-1185">Reference proteome</keyword>
<reference evidence="9" key="1">
    <citation type="journal article" date="2019" name="Int. J. Syst. Evol. Microbiol.">
        <title>The Global Catalogue of Microorganisms (GCM) 10K type strain sequencing project: providing services to taxonomists for standard genome sequencing and annotation.</title>
        <authorList>
            <consortium name="The Broad Institute Genomics Platform"/>
            <consortium name="The Broad Institute Genome Sequencing Center for Infectious Disease"/>
            <person name="Wu L."/>
            <person name="Ma J."/>
        </authorList>
    </citation>
    <scope>NUCLEOTIDE SEQUENCE [LARGE SCALE GENOMIC DNA]</scope>
    <source>
        <strain evidence="9">JCM 16961</strain>
    </source>
</reference>
<comment type="subcellular location">
    <subcellularLocation>
        <location evidence="1">Cell membrane</location>
        <topology evidence="1">Multi-pass membrane protein</topology>
    </subcellularLocation>
</comment>
<organism evidence="8 9">
    <name type="scientific">Zhihengliuella alba</name>
    <dbReference type="NCBI Taxonomy" id="547018"/>
    <lineage>
        <taxon>Bacteria</taxon>
        <taxon>Bacillati</taxon>
        <taxon>Actinomycetota</taxon>
        <taxon>Actinomycetes</taxon>
        <taxon>Micrococcales</taxon>
        <taxon>Micrococcaceae</taxon>
        <taxon>Zhihengliuella</taxon>
    </lineage>
</organism>
<protein>
    <recommendedName>
        <fullName evidence="7">Cardiolipin synthase N-terminal domain-containing protein</fullName>
    </recommendedName>
</protein>
<evidence type="ECO:0000256" key="6">
    <source>
        <dbReference type="SAM" id="Phobius"/>
    </source>
</evidence>
<evidence type="ECO:0000256" key="2">
    <source>
        <dbReference type="ARBA" id="ARBA00022475"/>
    </source>
</evidence>
<sequence>MLSASSAPGNPVLEGVLTAALAAWLLAVVVAMVRIEKTRHRREATGTLGWVVVVLCVPLLGALCWFFFDHAATQTEKEAAARAREASGAEPE</sequence>
<evidence type="ECO:0000259" key="7">
    <source>
        <dbReference type="Pfam" id="PF13396"/>
    </source>
</evidence>
<name>A0ABP7DQG1_9MICC</name>
<evidence type="ECO:0000256" key="4">
    <source>
        <dbReference type="ARBA" id="ARBA00022989"/>
    </source>
</evidence>
<accession>A0ABP7DQG1</accession>
<dbReference type="Pfam" id="PF13396">
    <property type="entry name" value="PLDc_N"/>
    <property type="match status" value="1"/>
</dbReference>
<dbReference type="EMBL" id="BAABCJ010000005">
    <property type="protein sequence ID" value="GAA3707674.1"/>
    <property type="molecule type" value="Genomic_DNA"/>
</dbReference>
<keyword evidence="3 6" id="KW-0812">Transmembrane</keyword>
<comment type="caution">
    <text evidence="8">The sequence shown here is derived from an EMBL/GenBank/DDBJ whole genome shotgun (WGS) entry which is preliminary data.</text>
</comment>
<evidence type="ECO:0000313" key="8">
    <source>
        <dbReference type="EMBL" id="GAA3707674.1"/>
    </source>
</evidence>